<comment type="caution">
    <text evidence="2">The sequence shown here is derived from an EMBL/GenBank/DDBJ whole genome shotgun (WGS) entry which is preliminary data.</text>
</comment>
<gene>
    <name evidence="2" type="ORF">B0J13DRAFT_77640</name>
</gene>
<sequence>MVMQQKFPLETISQHTIEELYLPSLEQLIRTAVGQEAEICWFDWRTRSSDKAKTRFPKGTKIHLDDRSINLEPVQAVHVGETSRPLLLSIGFAAMLGIERKNFSRDDVWRPSGDPIESHPLAVMDGSTVTDEKLVEVDVVRHSYIGESYYPLQHDAYKWYFINNQTKEDVLLFKMYDSAEGVRAKCEANLASACGRI</sequence>
<dbReference type="PANTHER" id="PTHR34598:SF3">
    <property type="entry name" value="OXIDOREDUCTASE AN1597"/>
    <property type="match status" value="1"/>
</dbReference>
<dbReference type="PANTHER" id="PTHR34598">
    <property type="entry name" value="BLL6449 PROTEIN"/>
    <property type="match status" value="1"/>
</dbReference>
<dbReference type="InterPro" id="IPR044053">
    <property type="entry name" value="AsaB-like"/>
</dbReference>
<dbReference type="NCBIfam" id="NF041278">
    <property type="entry name" value="CmcJ_NvfI_EfuI"/>
    <property type="match status" value="1"/>
</dbReference>
<proteinExistence type="inferred from homology"/>
<name>A0A9P9IVS0_9HYPO</name>
<comment type="similarity">
    <text evidence="1">Belongs to the asaB hydroxylase/desaturase family.</text>
</comment>
<dbReference type="EMBL" id="JAGMUU010000015">
    <property type="protein sequence ID" value="KAH7137373.1"/>
    <property type="molecule type" value="Genomic_DNA"/>
</dbReference>
<organism evidence="2 3">
    <name type="scientific">Dactylonectria estremocensis</name>
    <dbReference type="NCBI Taxonomy" id="1079267"/>
    <lineage>
        <taxon>Eukaryota</taxon>
        <taxon>Fungi</taxon>
        <taxon>Dikarya</taxon>
        <taxon>Ascomycota</taxon>
        <taxon>Pezizomycotina</taxon>
        <taxon>Sordariomycetes</taxon>
        <taxon>Hypocreomycetidae</taxon>
        <taxon>Hypocreales</taxon>
        <taxon>Nectriaceae</taxon>
        <taxon>Dactylonectria</taxon>
    </lineage>
</organism>
<dbReference type="OrthoDB" id="412788at2759"/>
<dbReference type="AlphaFoldDB" id="A0A9P9IVS0"/>
<reference evidence="2" key="1">
    <citation type="journal article" date="2021" name="Nat. Commun.">
        <title>Genetic determinants of endophytism in the Arabidopsis root mycobiome.</title>
        <authorList>
            <person name="Mesny F."/>
            <person name="Miyauchi S."/>
            <person name="Thiergart T."/>
            <person name="Pickel B."/>
            <person name="Atanasova L."/>
            <person name="Karlsson M."/>
            <person name="Huettel B."/>
            <person name="Barry K.W."/>
            <person name="Haridas S."/>
            <person name="Chen C."/>
            <person name="Bauer D."/>
            <person name="Andreopoulos W."/>
            <person name="Pangilinan J."/>
            <person name="LaButti K."/>
            <person name="Riley R."/>
            <person name="Lipzen A."/>
            <person name="Clum A."/>
            <person name="Drula E."/>
            <person name="Henrissat B."/>
            <person name="Kohler A."/>
            <person name="Grigoriev I.V."/>
            <person name="Martin F.M."/>
            <person name="Hacquard S."/>
        </authorList>
    </citation>
    <scope>NUCLEOTIDE SEQUENCE</scope>
    <source>
        <strain evidence="2">MPI-CAGE-AT-0021</strain>
    </source>
</reference>
<accession>A0A9P9IVS0</accession>
<dbReference type="Proteomes" id="UP000717696">
    <property type="component" value="Unassembled WGS sequence"/>
</dbReference>
<evidence type="ECO:0000256" key="1">
    <source>
        <dbReference type="ARBA" id="ARBA00023604"/>
    </source>
</evidence>
<protein>
    <submittedName>
        <fullName evidence="2">Uncharacterized protein</fullName>
    </submittedName>
</protein>
<evidence type="ECO:0000313" key="3">
    <source>
        <dbReference type="Proteomes" id="UP000717696"/>
    </source>
</evidence>
<dbReference type="GO" id="GO:0016491">
    <property type="term" value="F:oxidoreductase activity"/>
    <property type="evidence" value="ECO:0007669"/>
    <property type="project" value="InterPro"/>
</dbReference>
<evidence type="ECO:0000313" key="2">
    <source>
        <dbReference type="EMBL" id="KAH7137373.1"/>
    </source>
</evidence>
<keyword evidence="3" id="KW-1185">Reference proteome</keyword>